<keyword evidence="4" id="KW-0663">Pyridoxal phosphate</keyword>
<organism evidence="13 14">
    <name type="scientific">Cephalotrichum gorgonifer</name>
    <dbReference type="NCBI Taxonomy" id="2041049"/>
    <lineage>
        <taxon>Eukaryota</taxon>
        <taxon>Fungi</taxon>
        <taxon>Dikarya</taxon>
        <taxon>Ascomycota</taxon>
        <taxon>Pezizomycotina</taxon>
        <taxon>Sordariomycetes</taxon>
        <taxon>Hypocreomycetidae</taxon>
        <taxon>Microascales</taxon>
        <taxon>Microascaceae</taxon>
        <taxon>Cephalotrichum</taxon>
    </lineage>
</organism>
<evidence type="ECO:0000256" key="3">
    <source>
        <dbReference type="ARBA" id="ARBA00022679"/>
    </source>
</evidence>
<accession>A0AAE8MW44</accession>
<evidence type="ECO:0000256" key="12">
    <source>
        <dbReference type="SAM" id="MobiDB-lite"/>
    </source>
</evidence>
<feature type="region of interest" description="Disordered" evidence="12">
    <location>
        <begin position="303"/>
        <end position="333"/>
    </location>
</feature>
<dbReference type="GO" id="GO:0009086">
    <property type="term" value="P:methionine biosynthetic process"/>
    <property type="evidence" value="ECO:0007669"/>
    <property type="project" value="UniProtKB-KW"/>
</dbReference>
<dbReference type="FunFam" id="3.40.640.10:FF:000111">
    <property type="entry name" value="Cystathionine gamma-synthase"/>
    <property type="match status" value="1"/>
</dbReference>
<dbReference type="Proteomes" id="UP001187682">
    <property type="component" value="Unassembled WGS sequence"/>
</dbReference>
<evidence type="ECO:0000256" key="7">
    <source>
        <dbReference type="ARBA" id="ARBA00058439"/>
    </source>
</evidence>
<keyword evidence="3" id="KW-0808">Transferase</keyword>
<evidence type="ECO:0000256" key="4">
    <source>
        <dbReference type="ARBA" id="ARBA00022898"/>
    </source>
</evidence>
<dbReference type="GO" id="GO:0019346">
    <property type="term" value="P:transsulfuration"/>
    <property type="evidence" value="ECO:0007669"/>
    <property type="project" value="InterPro"/>
</dbReference>
<protein>
    <recommendedName>
        <fullName evidence="10">cystathionine gamma-synthase</fullName>
        <ecNumber evidence="10">2.5.1.48</ecNumber>
    </recommendedName>
    <alternativeName>
        <fullName evidence="11">O-succinylhomoserine (thiol)-lyase</fullName>
    </alternativeName>
</protein>
<evidence type="ECO:0000256" key="10">
    <source>
        <dbReference type="ARBA" id="ARBA00066530"/>
    </source>
</evidence>
<keyword evidence="5" id="KW-0486">Methionine biosynthesis</keyword>
<evidence type="ECO:0000256" key="9">
    <source>
        <dbReference type="ARBA" id="ARBA00061376"/>
    </source>
</evidence>
<dbReference type="EC" id="2.5.1.48" evidence="10"/>
<feature type="region of interest" description="Disordered" evidence="12">
    <location>
        <begin position="173"/>
        <end position="278"/>
    </location>
</feature>
<feature type="compositionally biased region" description="Polar residues" evidence="12">
    <location>
        <begin position="541"/>
        <end position="554"/>
    </location>
</feature>
<evidence type="ECO:0000256" key="1">
    <source>
        <dbReference type="ARBA" id="ARBA00001933"/>
    </source>
</evidence>
<evidence type="ECO:0000256" key="11">
    <source>
        <dbReference type="ARBA" id="ARBA00083849"/>
    </source>
</evidence>
<gene>
    <name evidence="13" type="ORF">DNG_03982</name>
</gene>
<dbReference type="PANTHER" id="PTHR42699">
    <property type="match status" value="1"/>
</dbReference>
<comment type="function">
    <text evidence="7">Catalyzes the formation of L-cystathionine from O-succinyl-L-homoserine (OSHS) and L-cysteine, via a gamma-replacement reaction. In the absence of thiol, catalyzes gamma-elimination to form 2-oxobutanoate, succinate and ammonia.</text>
</comment>
<dbReference type="AlphaFoldDB" id="A0AAE8MW44"/>
<dbReference type="GO" id="GO:0030170">
    <property type="term" value="F:pyridoxal phosphate binding"/>
    <property type="evidence" value="ECO:0007669"/>
    <property type="project" value="InterPro"/>
</dbReference>
<dbReference type="Gene3D" id="3.90.1150.10">
    <property type="entry name" value="Aspartate Aminotransferase, domain 1"/>
    <property type="match status" value="1"/>
</dbReference>
<dbReference type="InterPro" id="IPR015421">
    <property type="entry name" value="PyrdxlP-dep_Trfase_major"/>
</dbReference>
<comment type="cofactor">
    <cofactor evidence="1">
        <name>pyridoxal 5'-phosphate</name>
        <dbReference type="ChEBI" id="CHEBI:597326"/>
    </cofactor>
</comment>
<feature type="region of interest" description="Disordered" evidence="12">
    <location>
        <begin position="1"/>
        <end position="21"/>
    </location>
</feature>
<evidence type="ECO:0000256" key="8">
    <source>
        <dbReference type="ARBA" id="ARBA00060510"/>
    </source>
</evidence>
<dbReference type="InterPro" id="IPR015424">
    <property type="entry name" value="PyrdxlP-dep_Trfase"/>
</dbReference>
<keyword evidence="14" id="KW-1185">Reference proteome</keyword>
<comment type="caution">
    <text evidence="13">The sequence shown here is derived from an EMBL/GenBank/DDBJ whole genome shotgun (WGS) entry which is preliminary data.</text>
</comment>
<feature type="compositionally biased region" description="Low complexity" evidence="12">
    <location>
        <begin position="303"/>
        <end position="319"/>
    </location>
</feature>
<comment type="pathway">
    <text evidence="8">Amino-acid biosynthesis; L-methionine biosynthesis via de novo pathway; L-cystathionine from O-succinyl-L-homoserine: step 1/1.</text>
</comment>
<dbReference type="InterPro" id="IPR051750">
    <property type="entry name" value="Trans-sulfuration_enzymes"/>
</dbReference>
<evidence type="ECO:0000256" key="6">
    <source>
        <dbReference type="ARBA" id="ARBA00051441"/>
    </source>
</evidence>
<keyword evidence="2" id="KW-0028">Amino-acid biosynthesis</keyword>
<feature type="region of interest" description="Disordered" evidence="12">
    <location>
        <begin position="31"/>
        <end position="50"/>
    </location>
</feature>
<feature type="region of interest" description="Disordered" evidence="12">
    <location>
        <begin position="515"/>
        <end position="562"/>
    </location>
</feature>
<evidence type="ECO:0000256" key="2">
    <source>
        <dbReference type="ARBA" id="ARBA00022605"/>
    </source>
</evidence>
<comment type="similarity">
    <text evidence="9">Belongs to the trans-sulfuration enzymes family. MET7 subfamily.</text>
</comment>
<dbReference type="GO" id="GO:0003962">
    <property type="term" value="F:cystathionine gamma-synthase activity"/>
    <property type="evidence" value="ECO:0007669"/>
    <property type="project" value="UniProtKB-EC"/>
</dbReference>
<name>A0AAE8MW44_9PEZI</name>
<evidence type="ECO:0000313" key="13">
    <source>
        <dbReference type="EMBL" id="SPO01306.1"/>
    </source>
</evidence>
<dbReference type="Pfam" id="PF01053">
    <property type="entry name" value="Cys_Met_Meta_PP"/>
    <property type="match status" value="1"/>
</dbReference>
<dbReference type="InterPro" id="IPR000277">
    <property type="entry name" value="Cys/Met-Metab_PyrdxlP-dep_enz"/>
</dbReference>
<dbReference type="EMBL" id="ONZQ02000005">
    <property type="protein sequence ID" value="SPO01306.1"/>
    <property type="molecule type" value="Genomic_DNA"/>
</dbReference>
<dbReference type="SUPFAM" id="SSF53383">
    <property type="entry name" value="PLP-dependent transferases"/>
    <property type="match status" value="1"/>
</dbReference>
<evidence type="ECO:0000256" key="5">
    <source>
        <dbReference type="ARBA" id="ARBA00023167"/>
    </source>
</evidence>
<reference evidence="13" key="1">
    <citation type="submission" date="2018-03" db="EMBL/GenBank/DDBJ databases">
        <authorList>
            <person name="Guldener U."/>
        </authorList>
    </citation>
    <scope>NUCLEOTIDE SEQUENCE</scope>
</reference>
<evidence type="ECO:0000313" key="14">
    <source>
        <dbReference type="Proteomes" id="UP001187682"/>
    </source>
</evidence>
<dbReference type="PANTHER" id="PTHR42699:SF1">
    <property type="entry name" value="CYSTATHIONINE GAMMA-SYNTHASE-RELATED"/>
    <property type="match status" value="1"/>
</dbReference>
<feature type="compositionally biased region" description="Low complexity" evidence="12">
    <location>
        <begin position="262"/>
        <end position="276"/>
    </location>
</feature>
<dbReference type="Gene3D" id="3.40.640.10">
    <property type="entry name" value="Type I PLP-dependent aspartate aminotransferase-like (Major domain)"/>
    <property type="match status" value="1"/>
</dbReference>
<proteinExistence type="inferred from homology"/>
<sequence>MSQANLEHAPSEAPSRVSSWVEANGTVVPRAADAGSARDPLPGNGGDAYPTILRRTITTTTTTTYERIPPATTTDQGGIGSAMAGLLGAAVGMGVGAALTYTSMKNDSARSAPPEYNARSHHQPMSSVPRGPGAGQGDWVEVARDAERYPYSDQYGALAAGREQPQYLMDRGYARSSAGSQSRTKSDRKPAQRIPLGRGWGCGQPRVRTESRVGDDGMGCCGTSGASSRVGSQHSAAGRSSVHRSPADVDSASRVSARSQKSAAAPGRAASIAPSAHGGSVARSKACSVVSASTVKAPTVVRAGGSSNASRRGSVVSARHVPLPRSTTGSCRSSNWDDLESIAPSESISCIDEPRSRAVSVSLPTWKANVGYEEGEKEVISKMNGRLTKARFFIHKSITAFADEIVTKHASPGQNALLFPTPRVARRCLDYIRARLDSPANPTDLSIVDLGLAPDGMSIPFLASLSPTISAVTCSPALFSLGRQYWQHTGDGISSRRAEFCHELYRQELLVPVSTAAPPTPPSPYTKPCRAPRRYHRPSISEPTPAQPKSQRAPGTSDEDESLEWSRFLEERFGRNLDLSLVQRASSAIKRRIAGAVAVDLDRNGSSGQTMAANTRGIVNLEESDIYLFPCGMNAIYTVYRALSAIRPTLKTINLGFPYVDTLKILEKFGPGCVFYGHGSSEELDELEERLRAGERFMALFCEVPGNPLLQCPDLARVRRLADEFDFFVMIDETIGTFANINVLPFADVVVSSLTKIFSGDCNVMGGSALLNPNQPHYQAIKASMNKAFEDTYWPEDVVFMERNSRDFQSRVDRINANSEALCDLLVAHPCVKTVYYPKINASKPNYDLCKVPGGGYGGLLSIKFRTKAQAVSFFDALETAKGPSLGTNFTLTCPYVLIAHYQELDWAAQFGADVDLVRISVGLEETESLAETVRVALKAASGEPAE</sequence>
<dbReference type="FunFam" id="3.90.1150.10:FF:000063">
    <property type="entry name" value="Probable cystathionine gamma-synthase"/>
    <property type="match status" value="1"/>
</dbReference>
<dbReference type="InterPro" id="IPR015422">
    <property type="entry name" value="PyrdxlP-dep_Trfase_small"/>
</dbReference>
<comment type="catalytic activity">
    <reaction evidence="6">
        <text>O-succinyl-L-homoserine + L-cysteine = L,L-cystathionine + succinate + H(+)</text>
        <dbReference type="Rhea" id="RHEA:20397"/>
        <dbReference type="ChEBI" id="CHEBI:15378"/>
        <dbReference type="ChEBI" id="CHEBI:30031"/>
        <dbReference type="ChEBI" id="CHEBI:35235"/>
        <dbReference type="ChEBI" id="CHEBI:57661"/>
        <dbReference type="ChEBI" id="CHEBI:58161"/>
        <dbReference type="EC" id="2.5.1.48"/>
    </reaction>
</comment>
<feature type="region of interest" description="Disordered" evidence="12">
    <location>
        <begin position="106"/>
        <end position="137"/>
    </location>
</feature>
<feature type="compositionally biased region" description="Polar residues" evidence="12">
    <location>
        <begin position="224"/>
        <end position="235"/>
    </location>
</feature>